<reference evidence="3 4" key="1">
    <citation type="submission" date="2017-11" db="EMBL/GenBank/DDBJ databases">
        <authorList>
            <person name="Han C.G."/>
        </authorList>
    </citation>
    <scope>NUCLEOTIDE SEQUENCE [LARGE SCALE GENOMIC DNA]</scope>
    <source>
        <strain evidence="2 4">A5</strain>
        <strain evidence="1 3">A8</strain>
    </source>
</reference>
<sequence length="89" mass="9843">MMTTAVSCQDSLPMSWCHGYQRFVCTGDSDNGSERCKTFPEKLVWRDVDDDNSSELSSLITIVMSGHPAMTTVVTASLNTVVIKLNRIL</sequence>
<dbReference type="Proteomes" id="UP000234473">
    <property type="component" value="Unassembled WGS sequence"/>
</dbReference>
<protein>
    <submittedName>
        <fullName evidence="2">Uncharacterized protein</fullName>
    </submittedName>
</protein>
<comment type="caution">
    <text evidence="2">The sequence shown here is derived from an EMBL/GenBank/DDBJ whole genome shotgun (WGS) entry which is preliminary data.</text>
</comment>
<accession>A0A2N5ALU1</accession>
<evidence type="ECO:0000313" key="2">
    <source>
        <dbReference type="EMBL" id="PLP48506.1"/>
    </source>
</evidence>
<evidence type="ECO:0000313" key="4">
    <source>
        <dbReference type="Proteomes" id="UP000234473"/>
    </source>
</evidence>
<dbReference type="Proteomes" id="UP000234412">
    <property type="component" value="Unassembled WGS sequence"/>
</dbReference>
<dbReference type="EMBL" id="PIDP01000221">
    <property type="protein sequence ID" value="PLM95848.1"/>
    <property type="molecule type" value="Genomic_DNA"/>
</dbReference>
<dbReference type="EMBL" id="PICB01000087">
    <property type="protein sequence ID" value="PLP48506.1"/>
    <property type="molecule type" value="Genomic_DNA"/>
</dbReference>
<evidence type="ECO:0000313" key="1">
    <source>
        <dbReference type="EMBL" id="PLM95848.1"/>
    </source>
</evidence>
<gene>
    <name evidence="2" type="ORF">CWM98_03325</name>
    <name evidence="1" type="ORF">CWN47_09190</name>
</gene>
<evidence type="ECO:0000313" key="3">
    <source>
        <dbReference type="Proteomes" id="UP000234412"/>
    </source>
</evidence>
<reference evidence="3 4" key="2">
    <citation type="submission" date="2018-01" db="EMBL/GenBank/DDBJ databases">
        <title>Genomic study of Klebsiella pneumoniae.</title>
        <authorList>
            <person name="Yang Y."/>
            <person name="Bicalho R."/>
        </authorList>
    </citation>
    <scope>NUCLEOTIDE SEQUENCE [LARGE SCALE GENOMIC DNA]</scope>
    <source>
        <strain evidence="2 4">A5</strain>
        <strain evidence="1 3">A8</strain>
    </source>
</reference>
<proteinExistence type="predicted"/>
<name>A0A2N5ALU1_KLEVA</name>
<dbReference type="AlphaFoldDB" id="A0A2N5ALU1"/>
<organism evidence="2 4">
    <name type="scientific">Klebsiella variicola</name>
    <dbReference type="NCBI Taxonomy" id="244366"/>
    <lineage>
        <taxon>Bacteria</taxon>
        <taxon>Pseudomonadati</taxon>
        <taxon>Pseudomonadota</taxon>
        <taxon>Gammaproteobacteria</taxon>
        <taxon>Enterobacterales</taxon>
        <taxon>Enterobacteriaceae</taxon>
        <taxon>Klebsiella/Raoultella group</taxon>
        <taxon>Klebsiella</taxon>
        <taxon>Klebsiella pneumoniae complex</taxon>
    </lineage>
</organism>